<sequence>MITFTFPFTAPHRPPAGGVVKRVVMGGKLGDLKRLPRYVATGILGMTLIWAPLLGYLKTAPLSYRSTTSLIMPGSGASASMNLNGIGQASSYANSAFASNAVSPTETYKRLLGADRIVDAAAASLNIRRSELGQPRVRLVDQTSLIHFETTGRTPEDAQARGDAILAAFFAELDALRTDEVDTRQDSGLQAISDYRASVADTRRQIEALQTATGLLSVDQYDVLLERHLALDDQIQTQRAALSDRAAATEALEAQLGLDASVAAATLKLFADGAYIALLDEVARTEVAYTEASARYGARHPRVQAAQAARDRAASMALSMAQSITGLDAQALSAFDLAPDGARAELLAELVRMHVDVSGARQQLATLERQKAEGQTMLDSFAPAAAKMKDLERDFSVAEAVFASAIARTQSSKSDVYASYPLVQVLENPSLPEKPSSPNRKLAVMAGIAATLMLLISLAMGWIRIALISRLLTKPEVKP</sequence>
<proteinExistence type="predicted"/>
<keyword evidence="1" id="KW-1133">Transmembrane helix</keyword>
<dbReference type="RefSeq" id="WP_212704761.1">
    <property type="nucleotide sequence ID" value="NZ_CP073581.1"/>
</dbReference>
<keyword evidence="3" id="KW-1185">Reference proteome</keyword>
<keyword evidence="1" id="KW-0472">Membrane</keyword>
<dbReference type="KEGG" id="sual:KDD17_00340"/>
<dbReference type="Proteomes" id="UP000683291">
    <property type="component" value="Chromosome 1"/>
</dbReference>
<dbReference type="InterPro" id="IPR050445">
    <property type="entry name" value="Bact_polysacc_biosynth/exp"/>
</dbReference>
<dbReference type="AlphaFoldDB" id="A0A975PMC2"/>
<name>A0A975PMC2_9RHOB</name>
<accession>A0A975PMC2</accession>
<protein>
    <recommendedName>
        <fullName evidence="4">Lipopolysaccharide biosynthesis protein</fullName>
    </recommendedName>
</protein>
<reference evidence="2" key="1">
    <citation type="submission" date="2021-04" db="EMBL/GenBank/DDBJ databases">
        <title>Complete genome sequence for Sulfitobacter sp. strain JK7-1.</title>
        <authorList>
            <person name="Park S.-J."/>
        </authorList>
    </citation>
    <scope>NUCLEOTIDE SEQUENCE</scope>
    <source>
        <strain evidence="2">JK7-1</strain>
    </source>
</reference>
<dbReference type="GO" id="GO:0005886">
    <property type="term" value="C:plasma membrane"/>
    <property type="evidence" value="ECO:0007669"/>
    <property type="project" value="TreeGrafter"/>
</dbReference>
<dbReference type="PANTHER" id="PTHR32309:SF13">
    <property type="entry name" value="FERRIC ENTEROBACTIN TRANSPORT PROTEIN FEPE"/>
    <property type="match status" value="1"/>
</dbReference>
<evidence type="ECO:0000313" key="2">
    <source>
        <dbReference type="EMBL" id="QUJ76564.1"/>
    </source>
</evidence>
<dbReference type="GO" id="GO:0004713">
    <property type="term" value="F:protein tyrosine kinase activity"/>
    <property type="evidence" value="ECO:0007669"/>
    <property type="project" value="TreeGrafter"/>
</dbReference>
<dbReference type="EMBL" id="CP073581">
    <property type="protein sequence ID" value="QUJ76564.1"/>
    <property type="molecule type" value="Genomic_DNA"/>
</dbReference>
<organism evidence="2 3">
    <name type="scientific">Sulfitobacter albidus</name>
    <dbReference type="NCBI Taxonomy" id="2829501"/>
    <lineage>
        <taxon>Bacteria</taxon>
        <taxon>Pseudomonadati</taxon>
        <taxon>Pseudomonadota</taxon>
        <taxon>Alphaproteobacteria</taxon>
        <taxon>Rhodobacterales</taxon>
        <taxon>Roseobacteraceae</taxon>
        <taxon>Sulfitobacter</taxon>
    </lineage>
</organism>
<feature type="transmembrane region" description="Helical" evidence="1">
    <location>
        <begin position="442"/>
        <end position="463"/>
    </location>
</feature>
<evidence type="ECO:0000256" key="1">
    <source>
        <dbReference type="SAM" id="Phobius"/>
    </source>
</evidence>
<gene>
    <name evidence="2" type="ORF">KDD17_00340</name>
</gene>
<dbReference type="PANTHER" id="PTHR32309">
    <property type="entry name" value="TYROSINE-PROTEIN KINASE"/>
    <property type="match status" value="1"/>
</dbReference>
<evidence type="ECO:0000313" key="3">
    <source>
        <dbReference type="Proteomes" id="UP000683291"/>
    </source>
</evidence>
<evidence type="ECO:0008006" key="4">
    <source>
        <dbReference type="Google" id="ProtNLM"/>
    </source>
</evidence>
<keyword evidence="1" id="KW-0812">Transmembrane</keyword>